<gene>
    <name evidence="9" type="ORF">Sangu_1596800</name>
</gene>
<dbReference type="GO" id="GO:0015171">
    <property type="term" value="F:amino acid transmembrane transporter activity"/>
    <property type="evidence" value="ECO:0007669"/>
    <property type="project" value="TreeGrafter"/>
</dbReference>
<keyword evidence="5 7" id="KW-1133">Transmembrane helix</keyword>
<feature type="transmembrane region" description="Helical" evidence="7">
    <location>
        <begin position="50"/>
        <end position="68"/>
    </location>
</feature>
<dbReference type="Pfam" id="PF13906">
    <property type="entry name" value="AA_permease_C"/>
    <property type="match status" value="1"/>
</dbReference>
<evidence type="ECO:0000256" key="2">
    <source>
        <dbReference type="ARBA" id="ARBA00008572"/>
    </source>
</evidence>
<evidence type="ECO:0000256" key="4">
    <source>
        <dbReference type="ARBA" id="ARBA00022692"/>
    </source>
</evidence>
<dbReference type="GO" id="GO:0016020">
    <property type="term" value="C:membrane"/>
    <property type="evidence" value="ECO:0007669"/>
    <property type="project" value="UniProtKB-SubCell"/>
</dbReference>
<comment type="similarity">
    <text evidence="2">Belongs to the amino acid-polyamine-organocation (APC) superfamily. Cationic amino acid transporter (CAT) (TC 2.A.3.3) family.</text>
</comment>
<evidence type="ECO:0000256" key="7">
    <source>
        <dbReference type="SAM" id="Phobius"/>
    </source>
</evidence>
<evidence type="ECO:0000256" key="5">
    <source>
        <dbReference type="ARBA" id="ARBA00022989"/>
    </source>
</evidence>
<dbReference type="PANTHER" id="PTHR43243">
    <property type="entry name" value="INNER MEMBRANE TRANSPORTER YGJI-RELATED"/>
    <property type="match status" value="1"/>
</dbReference>
<protein>
    <submittedName>
        <fullName evidence="9">Cationic amino acid transporter 2, vacuolar</fullName>
    </submittedName>
</protein>
<dbReference type="EMBL" id="JACGWK010000009">
    <property type="protein sequence ID" value="KAL0334406.1"/>
    <property type="molecule type" value="Genomic_DNA"/>
</dbReference>
<keyword evidence="4 7" id="KW-0812">Transmembrane</keyword>
<dbReference type="AlphaFoldDB" id="A0AAW2MWM8"/>
<reference evidence="9" key="1">
    <citation type="submission" date="2020-06" db="EMBL/GenBank/DDBJ databases">
        <authorList>
            <person name="Li T."/>
            <person name="Hu X."/>
            <person name="Zhang T."/>
            <person name="Song X."/>
            <person name="Zhang H."/>
            <person name="Dai N."/>
            <person name="Sheng W."/>
            <person name="Hou X."/>
            <person name="Wei L."/>
        </authorList>
    </citation>
    <scope>NUCLEOTIDE SEQUENCE</scope>
    <source>
        <strain evidence="9">G01</strain>
        <tissue evidence="9">Leaf</tissue>
    </source>
</reference>
<dbReference type="Gene3D" id="1.20.1740.10">
    <property type="entry name" value="Amino acid/polyamine transporter I"/>
    <property type="match status" value="1"/>
</dbReference>
<accession>A0AAW2MWM8</accession>
<organism evidence="9">
    <name type="scientific">Sesamum angustifolium</name>
    <dbReference type="NCBI Taxonomy" id="2727405"/>
    <lineage>
        <taxon>Eukaryota</taxon>
        <taxon>Viridiplantae</taxon>
        <taxon>Streptophyta</taxon>
        <taxon>Embryophyta</taxon>
        <taxon>Tracheophyta</taxon>
        <taxon>Spermatophyta</taxon>
        <taxon>Magnoliopsida</taxon>
        <taxon>eudicotyledons</taxon>
        <taxon>Gunneridae</taxon>
        <taxon>Pentapetalae</taxon>
        <taxon>asterids</taxon>
        <taxon>lamiids</taxon>
        <taxon>Lamiales</taxon>
        <taxon>Pedaliaceae</taxon>
        <taxon>Sesamum</taxon>
    </lineage>
</organism>
<evidence type="ECO:0000313" key="9">
    <source>
        <dbReference type="EMBL" id="KAL0334406.1"/>
    </source>
</evidence>
<reference evidence="9" key="2">
    <citation type="journal article" date="2024" name="Plant">
        <title>Genomic evolution and insights into agronomic trait innovations of Sesamum species.</title>
        <authorList>
            <person name="Miao H."/>
            <person name="Wang L."/>
            <person name="Qu L."/>
            <person name="Liu H."/>
            <person name="Sun Y."/>
            <person name="Le M."/>
            <person name="Wang Q."/>
            <person name="Wei S."/>
            <person name="Zheng Y."/>
            <person name="Lin W."/>
            <person name="Duan Y."/>
            <person name="Cao H."/>
            <person name="Xiong S."/>
            <person name="Wang X."/>
            <person name="Wei L."/>
            <person name="Li C."/>
            <person name="Ma Q."/>
            <person name="Ju M."/>
            <person name="Zhao R."/>
            <person name="Li G."/>
            <person name="Mu C."/>
            <person name="Tian Q."/>
            <person name="Mei H."/>
            <person name="Zhang T."/>
            <person name="Gao T."/>
            <person name="Zhang H."/>
        </authorList>
    </citation>
    <scope>NUCLEOTIDE SEQUENCE</scope>
    <source>
        <strain evidence="9">G01</strain>
    </source>
</reference>
<evidence type="ECO:0000256" key="6">
    <source>
        <dbReference type="ARBA" id="ARBA00023136"/>
    </source>
</evidence>
<feature type="transmembrane region" description="Helical" evidence="7">
    <location>
        <begin position="197"/>
        <end position="215"/>
    </location>
</feature>
<keyword evidence="6 7" id="KW-0472">Membrane</keyword>
<proteinExistence type="inferred from homology"/>
<evidence type="ECO:0000259" key="8">
    <source>
        <dbReference type="Pfam" id="PF13906"/>
    </source>
</evidence>
<keyword evidence="3" id="KW-0813">Transport</keyword>
<comment type="subcellular location">
    <subcellularLocation>
        <location evidence="1">Membrane</location>
        <topology evidence="1">Multi-pass membrane protein</topology>
    </subcellularLocation>
</comment>
<dbReference type="InterPro" id="IPR002293">
    <property type="entry name" value="AA/rel_permease1"/>
</dbReference>
<comment type="caution">
    <text evidence="9">The sequence shown here is derived from an EMBL/GenBank/DDBJ whole genome shotgun (WGS) entry which is preliminary data.</text>
</comment>
<evidence type="ECO:0000256" key="1">
    <source>
        <dbReference type="ARBA" id="ARBA00004141"/>
    </source>
</evidence>
<dbReference type="InterPro" id="IPR029485">
    <property type="entry name" value="CAT_C"/>
</dbReference>
<sequence length="245" mass="26603">MLAGASTVFFAYTGFDSVTSTAEESRILMAMARDGLLPSFFSDVSKSTQVPVKSTIVTGLIAGILAFIMDVEQLSGMVSLGTLLAYTMVAISVLILRYVPPHEVPLPPSFQRAIDSVSLRHMIDCSSSDVFVENSEVYDTNPENSPLLVKKVALVGYSPTEKVVQKCNCFICPFVPLLPVASILINVYLLVNLSAATWARVSIWLGLALLAYIFYGRMHSPLQHAVYVPAAHVDEIYTTSSNSLS</sequence>
<evidence type="ECO:0000256" key="3">
    <source>
        <dbReference type="ARBA" id="ARBA00022448"/>
    </source>
</evidence>
<dbReference type="PANTHER" id="PTHR43243:SF4">
    <property type="entry name" value="CATIONIC AMINO ACID TRANSPORTER 4"/>
    <property type="match status" value="1"/>
</dbReference>
<dbReference type="Pfam" id="PF13520">
    <property type="entry name" value="AA_permease_2"/>
    <property type="match status" value="1"/>
</dbReference>
<name>A0AAW2MWM8_9LAMI</name>
<feature type="domain" description="Cationic amino acid transporter C-terminal" evidence="8">
    <location>
        <begin position="170"/>
        <end position="220"/>
    </location>
</feature>
<feature type="transmembrane region" description="Helical" evidence="7">
    <location>
        <begin position="74"/>
        <end position="96"/>
    </location>
</feature>
<feature type="transmembrane region" description="Helical" evidence="7">
    <location>
        <begin position="170"/>
        <end position="191"/>
    </location>
</feature>